<feature type="transmembrane region" description="Helical" evidence="1">
    <location>
        <begin position="130"/>
        <end position="158"/>
    </location>
</feature>
<evidence type="ECO:0000313" key="2">
    <source>
        <dbReference type="EMBL" id="MDR6233580.1"/>
    </source>
</evidence>
<dbReference type="RefSeq" id="WP_309756627.1">
    <property type="nucleotide sequence ID" value="NZ_JAVJAF010000001.1"/>
</dbReference>
<dbReference type="EMBL" id="JAVJAF010000001">
    <property type="protein sequence ID" value="MDR6233580.1"/>
    <property type="molecule type" value="Genomic_DNA"/>
</dbReference>
<organism evidence="2 3">
    <name type="scientific">Pseudomonas oryzihabitans</name>
    <dbReference type="NCBI Taxonomy" id="47885"/>
    <lineage>
        <taxon>Bacteria</taxon>
        <taxon>Pseudomonadati</taxon>
        <taxon>Pseudomonadota</taxon>
        <taxon>Gammaproteobacteria</taxon>
        <taxon>Pseudomonadales</taxon>
        <taxon>Pseudomonadaceae</taxon>
        <taxon>Pseudomonas</taxon>
    </lineage>
</organism>
<protein>
    <submittedName>
        <fullName evidence="2">Uncharacterized protein</fullName>
    </submittedName>
</protein>
<keyword evidence="1" id="KW-1133">Transmembrane helix</keyword>
<gene>
    <name evidence="2" type="ORF">QE440_001321</name>
</gene>
<evidence type="ECO:0000256" key="1">
    <source>
        <dbReference type="SAM" id="Phobius"/>
    </source>
</evidence>
<keyword evidence="1" id="KW-0812">Transmembrane</keyword>
<comment type="caution">
    <text evidence="2">The sequence shown here is derived from an EMBL/GenBank/DDBJ whole genome shotgun (WGS) entry which is preliminary data.</text>
</comment>
<sequence>MADEEMLQVKYSSIRVLLGSAAVAVVGAICYWVPYIIGKTYCVRRHSVLNIPAGLFEKNSDDYFVYSYYAVVTVFSNLSEFFLGDIRRTFYIACFSLFFILYICFLIWISNSRIKIGLIEELNKRPVLQAPFLIITFSVVLTVLISTAPALIVTVLLVPGFLGTQAASIAVDAEVKIYAQGCDNPNYRKWQCSRLMRGDTEVARGFLIESSREWIALYSGSVSKVLSVDGLQIESIGNDLGVNKVN</sequence>
<accession>A0AAJ2EYS2</accession>
<feature type="transmembrane region" description="Helical" evidence="1">
    <location>
        <begin position="16"/>
        <end position="37"/>
    </location>
</feature>
<feature type="transmembrane region" description="Helical" evidence="1">
    <location>
        <begin position="90"/>
        <end position="110"/>
    </location>
</feature>
<dbReference type="Proteomes" id="UP001268036">
    <property type="component" value="Unassembled WGS sequence"/>
</dbReference>
<evidence type="ECO:0000313" key="3">
    <source>
        <dbReference type="Proteomes" id="UP001268036"/>
    </source>
</evidence>
<name>A0AAJ2EYS2_9PSED</name>
<reference evidence="2" key="1">
    <citation type="submission" date="2023-08" db="EMBL/GenBank/DDBJ databases">
        <title>Functional and genomic diversity of the sorghum phyllosphere microbiome.</title>
        <authorList>
            <person name="Shade A."/>
        </authorList>
    </citation>
    <scope>NUCLEOTIDE SEQUENCE</scope>
    <source>
        <strain evidence="2">SORGH_AS_0201</strain>
    </source>
</reference>
<feature type="transmembrane region" description="Helical" evidence="1">
    <location>
        <begin position="63"/>
        <end position="83"/>
    </location>
</feature>
<dbReference type="AlphaFoldDB" id="A0AAJ2EYS2"/>
<keyword evidence="1" id="KW-0472">Membrane</keyword>
<proteinExistence type="predicted"/>